<comment type="caution">
    <text evidence="1">The sequence shown here is derived from an EMBL/GenBank/DDBJ whole genome shotgun (WGS) entry which is preliminary data.</text>
</comment>
<name>A0AC61RZQ5_9FIRM</name>
<keyword evidence="2" id="KW-1185">Reference proteome</keyword>
<dbReference type="Proteomes" id="UP000304953">
    <property type="component" value="Unassembled WGS sequence"/>
</dbReference>
<protein>
    <submittedName>
        <fullName evidence="1">Beta-glucosidase</fullName>
    </submittedName>
</protein>
<proteinExistence type="predicted"/>
<gene>
    <name evidence="1" type="ORF">E5329_06105</name>
</gene>
<accession>A0AC61RZQ5</accession>
<organism evidence="1 2">
    <name type="scientific">Petralouisia muris</name>
    <dbReference type="NCBI Taxonomy" id="3032872"/>
    <lineage>
        <taxon>Bacteria</taxon>
        <taxon>Bacillati</taxon>
        <taxon>Bacillota</taxon>
        <taxon>Clostridia</taxon>
        <taxon>Lachnospirales</taxon>
        <taxon>Lachnospiraceae</taxon>
        <taxon>Petralouisia</taxon>
    </lineage>
</organism>
<evidence type="ECO:0000313" key="1">
    <source>
        <dbReference type="EMBL" id="TGY97240.1"/>
    </source>
</evidence>
<sequence>MKHQDLLNRMTLAEKAAFLSGKNMWQTRDFPRLGIPSVFCSDGPHGIRKQAGAGDHLGLNASLPATCFPTAATVANSWDEKLGEELGNALGEEAAAQRVHVLLGPGLNIKRSPLCGRNFEYFSEDPYLSGKMAASYIRGIQNQGVYACPKHFAVNSQELRRMAMDAVVDERTLREIYLTGFEIAVKEGGAKAIMTSYNEVNGIYANENKHLLQDILRKEWGFEGIVITDWGASNSHTAGVAAGSNLEMPSPGLDSAREILRVVKEKRLTEEEVDACVDELLDAVLTLTKQAKEKQHNIEKEKHHKLARRAAEESAVLLKNEDHFLPLKPGLKVAFIGDFVSEPRYQGAGSSMVNPIYLDTMEQILSMTEAEAETVPGSMPETMKQPLGAYGIQLVGINRGYQRNGDADAMLKKEALDLAAMADAVVYCFGLNEISESEGMDRSHMRIPQNQIELLEAIAQVNPNIAGVISAGAAVEMPWARCLKAILYGGLSGQAGAGAILNLLTGKVNPSGKLSETYPIKYEDTPAFRYYPSVQRTAEYREGIYVGYRYYQTAGIKVQYPFGYGLSYTDFAYSDLKVDQYGVEFTVTNIGKRDGAEIAQLYAGKSPADAEKKFCSGSDRKTEDFVQKGIFRPARELKGFVKVFLKEGESSRIKLPFDDKTFRYWNVKTGRWEQEGGNWNIMVGASAEDIRLEASIELPETNTELPYQREELPSYFSGRIQQVKKEEFEKLLGRKAPDRKWGGELGINDAVCQMYYAKSRLARLAYQMLTRKKRKSEEKGMPDLNILFIYNMPFRGIAKMTNGMVSMEMVQGMVTAVNGHLFRGVKQMLKGYFANARANKQYEAKLSRKEMR</sequence>
<reference evidence="1" key="1">
    <citation type="submission" date="2019-04" db="EMBL/GenBank/DDBJ databases">
        <title>Microbes associate with the intestines of laboratory mice.</title>
        <authorList>
            <person name="Navarre W."/>
            <person name="Wong E."/>
            <person name="Huang K."/>
            <person name="Tropini C."/>
            <person name="Ng K."/>
            <person name="Yu B."/>
        </authorList>
    </citation>
    <scope>NUCLEOTIDE SEQUENCE</scope>
    <source>
        <strain evidence="1">NM01_1-7b</strain>
    </source>
</reference>
<evidence type="ECO:0000313" key="2">
    <source>
        <dbReference type="Proteomes" id="UP000304953"/>
    </source>
</evidence>
<dbReference type="EMBL" id="SRYA01000009">
    <property type="protein sequence ID" value="TGY97240.1"/>
    <property type="molecule type" value="Genomic_DNA"/>
</dbReference>